<dbReference type="GO" id="GO:0006357">
    <property type="term" value="P:regulation of transcription by RNA polymerase II"/>
    <property type="evidence" value="ECO:0007669"/>
    <property type="project" value="TreeGrafter"/>
</dbReference>
<evidence type="ECO:0000256" key="12">
    <source>
        <dbReference type="ARBA" id="ARBA00064657"/>
    </source>
</evidence>
<keyword evidence="6" id="KW-0805">Transcription regulation</keyword>
<reference evidence="16" key="3">
    <citation type="submission" date="2025-09" db="UniProtKB">
        <authorList>
            <consortium name="Ensembl"/>
        </authorList>
    </citation>
    <scope>IDENTIFICATION</scope>
</reference>
<dbReference type="FunFam" id="3.30.160.60:FF:001568">
    <property type="entry name" value="Zinc finger X-linked protein ZXDB"/>
    <property type="match status" value="1"/>
</dbReference>
<evidence type="ECO:0000256" key="5">
    <source>
        <dbReference type="ARBA" id="ARBA00022833"/>
    </source>
</evidence>
<keyword evidence="5" id="KW-0862">Zinc</keyword>
<feature type="region of interest" description="Disordered" evidence="14">
    <location>
        <begin position="1"/>
        <end position="88"/>
    </location>
</feature>
<evidence type="ECO:0000256" key="14">
    <source>
        <dbReference type="SAM" id="MobiDB-lite"/>
    </source>
</evidence>
<dbReference type="GO" id="GO:0005634">
    <property type="term" value="C:nucleus"/>
    <property type="evidence" value="ECO:0007669"/>
    <property type="project" value="UniProtKB-SubCell"/>
</dbReference>
<dbReference type="GO" id="GO:0008270">
    <property type="term" value="F:zinc ion binding"/>
    <property type="evidence" value="ECO:0007669"/>
    <property type="project" value="UniProtKB-KW"/>
</dbReference>
<feature type="domain" description="C2H2-type" evidence="15">
    <location>
        <begin position="421"/>
        <end position="450"/>
    </location>
</feature>
<keyword evidence="7" id="KW-0010">Activator</keyword>
<comment type="subunit">
    <text evidence="12">Self-associates. Interacts with ZXDC and CIITA.</text>
</comment>
<keyword evidence="2" id="KW-0479">Metal-binding</keyword>
<keyword evidence="17" id="KW-1185">Reference proteome</keyword>
<evidence type="ECO:0000256" key="1">
    <source>
        <dbReference type="ARBA" id="ARBA00004123"/>
    </source>
</evidence>
<evidence type="ECO:0000256" key="7">
    <source>
        <dbReference type="ARBA" id="ARBA00023159"/>
    </source>
</evidence>
<evidence type="ECO:0000256" key="4">
    <source>
        <dbReference type="ARBA" id="ARBA00022771"/>
    </source>
</evidence>
<feature type="domain" description="C2H2-type" evidence="15">
    <location>
        <begin position="451"/>
        <end position="480"/>
    </location>
</feature>
<feature type="domain" description="C2H2-type" evidence="15">
    <location>
        <begin position="268"/>
        <end position="297"/>
    </location>
</feature>
<proteinExistence type="inferred from homology"/>
<dbReference type="PROSITE" id="PS00028">
    <property type="entry name" value="ZINC_FINGER_C2H2_1"/>
    <property type="match status" value="10"/>
</dbReference>
<dbReference type="KEGG" id="tge:112616020"/>
<protein>
    <submittedName>
        <fullName evidence="16">Zinc finger X-linked protein ZXDA-like</fullName>
    </submittedName>
</protein>
<feature type="domain" description="C2H2-type" evidence="15">
    <location>
        <begin position="390"/>
        <end position="419"/>
    </location>
</feature>
<dbReference type="FunFam" id="3.30.160.60:FF:000257">
    <property type="entry name" value="ZXD family zinc finger C"/>
    <property type="match status" value="3"/>
</dbReference>
<dbReference type="FunFam" id="3.30.160.60:FF:001192">
    <property type="entry name" value="ZXD family zinc finger C"/>
    <property type="match status" value="1"/>
</dbReference>
<feature type="domain" description="C2H2-type" evidence="15">
    <location>
        <begin position="361"/>
        <end position="388"/>
    </location>
</feature>
<dbReference type="Gene3D" id="3.30.160.60">
    <property type="entry name" value="Classic Zinc Finger"/>
    <property type="match status" value="9"/>
</dbReference>
<feature type="region of interest" description="Disordered" evidence="14">
    <location>
        <begin position="230"/>
        <end position="257"/>
    </location>
</feature>
<keyword evidence="3" id="KW-0677">Repeat</keyword>
<dbReference type="GO" id="GO:0003713">
    <property type="term" value="F:transcription coactivator activity"/>
    <property type="evidence" value="ECO:0007669"/>
    <property type="project" value="UniProtKB-ARBA"/>
</dbReference>
<dbReference type="PROSITE" id="PS50157">
    <property type="entry name" value="ZINC_FINGER_C2H2_2"/>
    <property type="match status" value="9"/>
</dbReference>
<evidence type="ECO:0000256" key="2">
    <source>
        <dbReference type="ARBA" id="ARBA00022723"/>
    </source>
</evidence>
<feature type="domain" description="C2H2-type" evidence="15">
    <location>
        <begin position="301"/>
        <end position="330"/>
    </location>
</feature>
<dbReference type="SUPFAM" id="SSF57667">
    <property type="entry name" value="beta-beta-alpha zinc fingers"/>
    <property type="match status" value="5"/>
</dbReference>
<dbReference type="GeneID" id="112616020"/>
<feature type="domain" description="C2H2-type" evidence="15">
    <location>
        <begin position="481"/>
        <end position="510"/>
    </location>
</feature>
<dbReference type="PANTHER" id="PTHR46179">
    <property type="entry name" value="ZINC FINGER PROTEIN"/>
    <property type="match status" value="1"/>
</dbReference>
<name>A0A8D2GFL1_THEGE</name>
<evidence type="ECO:0000313" key="17">
    <source>
        <dbReference type="Proteomes" id="UP000694411"/>
    </source>
</evidence>
<dbReference type="InterPro" id="IPR013087">
    <property type="entry name" value="Znf_C2H2_type"/>
</dbReference>
<evidence type="ECO:0000313" key="16">
    <source>
        <dbReference type="Ensembl" id="ENSTGEP00000034148.1"/>
    </source>
</evidence>
<keyword evidence="9" id="KW-0539">Nucleus</keyword>
<dbReference type="PANTHER" id="PTHR46179:SF6">
    <property type="entry name" value="ZINC FINGER X-LINKED PROTEIN ZXDA"/>
    <property type="match status" value="1"/>
</dbReference>
<evidence type="ECO:0000256" key="9">
    <source>
        <dbReference type="ARBA" id="ARBA00023242"/>
    </source>
</evidence>
<dbReference type="Ensembl" id="ENSTGET00000040555.1">
    <property type="protein sequence ID" value="ENSTGEP00000034148.1"/>
    <property type="gene ID" value="ENSTGEG00000027243.1"/>
</dbReference>
<sequence>MEIPKLLPARGTLQGGGGGIPTGGGRVHRGPDPPAGQVSTRRLLLLRDLQDGGPGRRRKEARRASRGPGPSLLAPMPDQPSGDGGDDFLLVLLDPVGGDVETVHSCQAAGPVLREEAEAGPGLQGDYSGANPAGCSARGPSFLSAIPIQAPISAPSPAAAFTGTVTIHNEDLLLRYENGVLTLTTPPSHSWKPGAAPAQKPPRCLMAPQAGFPRAAQPSDCPELPPDLLLAQPAEPAPAPAPQEEAEGPASALGPRGKLGSGPGVVLYLCPEALCGQTFAKKHQLKVHLLTHSSSQGQRPFKCPLGDCGWTFTTSYKLKRHLQSHDKLRPFGCSSEGCGKSFTTVYNLKAHMKGHEQENSFKCEVCEESFPTQAKLSAHQRSHFEPERPYQCAFSGCKKTFITVSALFSHNRAHFREQELFSCSFPGCSKQYDKACRLKIHLRSHTGERPFLCDFDGCGWNFTSMSKLLRHKRKHDDDRRFMCPVEGCGKSFTRAEHLKGHSITHLGTKPFVCPVEGCCARFSARSSLYIHSKKHLQDVDTWKSRCPISTCNKLFTSKHSMKTHMTKRHKVGQDLLAQLEAANSLTPSSELTSQGQDDLRDAEIVSLFSDVPDSTSAAVLDTALVNSGILTIDVASVSSTLAGHLPANNNNSVGQAVDPLALKATSDPPQNLDTSLFFGTAATGFQQSPLDMDEVSSVSVGPLGSLGSLAMKNSSPEPQALTPSGKLTVETDGLTPSSTLCENSVSELLTPTKAEWKVHPDFFGQEGETQFGFPSAAGNHGSQKERNVITVTGSSFLV</sequence>
<keyword evidence="4 13" id="KW-0863">Zinc-finger</keyword>
<evidence type="ECO:0000256" key="11">
    <source>
        <dbReference type="ARBA" id="ARBA00061186"/>
    </source>
</evidence>
<evidence type="ECO:0000256" key="8">
    <source>
        <dbReference type="ARBA" id="ARBA00023163"/>
    </source>
</evidence>
<comment type="function">
    <text evidence="10">Cooperates with CIITA to promote transcription of MHC class I and MHC class II genes.</text>
</comment>
<dbReference type="SMART" id="SM00355">
    <property type="entry name" value="ZnF_C2H2"/>
    <property type="match status" value="10"/>
</dbReference>
<feature type="domain" description="C2H2-type" evidence="15">
    <location>
        <begin position="511"/>
        <end position="540"/>
    </location>
</feature>
<dbReference type="GO" id="GO:0070742">
    <property type="term" value="F:C2H2 zinc finger domain binding"/>
    <property type="evidence" value="ECO:0007669"/>
    <property type="project" value="UniProtKB-ARBA"/>
</dbReference>
<dbReference type="FunFam" id="3.30.160.60:FF:000872">
    <property type="entry name" value="zinc finger X-linked protein ZXDB"/>
    <property type="match status" value="1"/>
</dbReference>
<reference evidence="16" key="2">
    <citation type="submission" date="2025-08" db="UniProtKB">
        <authorList>
            <consortium name="Ensembl"/>
        </authorList>
    </citation>
    <scope>IDENTIFICATION</scope>
</reference>
<evidence type="ECO:0000256" key="10">
    <source>
        <dbReference type="ARBA" id="ARBA00053079"/>
    </source>
</evidence>
<evidence type="ECO:0000256" key="6">
    <source>
        <dbReference type="ARBA" id="ARBA00023015"/>
    </source>
</evidence>
<dbReference type="RefSeq" id="XP_025228757.1">
    <property type="nucleotide sequence ID" value="XM_025372972.1"/>
</dbReference>
<evidence type="ECO:0000256" key="3">
    <source>
        <dbReference type="ARBA" id="ARBA00022737"/>
    </source>
</evidence>
<feature type="compositionally biased region" description="Basic residues" evidence="14">
    <location>
        <begin position="55"/>
        <end position="65"/>
    </location>
</feature>
<dbReference type="Proteomes" id="UP000694411">
    <property type="component" value="Chromosome X"/>
</dbReference>
<gene>
    <name evidence="16" type="primary">LOC112616020</name>
</gene>
<organism evidence="16 17">
    <name type="scientific">Theropithecus gelada</name>
    <name type="common">Gelada baboon</name>
    <dbReference type="NCBI Taxonomy" id="9565"/>
    <lineage>
        <taxon>Eukaryota</taxon>
        <taxon>Metazoa</taxon>
        <taxon>Chordata</taxon>
        <taxon>Craniata</taxon>
        <taxon>Vertebrata</taxon>
        <taxon>Euteleostomi</taxon>
        <taxon>Mammalia</taxon>
        <taxon>Eutheria</taxon>
        <taxon>Euarchontoglires</taxon>
        <taxon>Primates</taxon>
        <taxon>Haplorrhini</taxon>
        <taxon>Catarrhini</taxon>
        <taxon>Cercopithecidae</taxon>
        <taxon>Cercopithecinae</taxon>
        <taxon>Theropithecus</taxon>
    </lineage>
</organism>
<dbReference type="InterPro" id="IPR051061">
    <property type="entry name" value="Zinc_finger_trans_reg"/>
</dbReference>
<comment type="subcellular location">
    <subcellularLocation>
        <location evidence="1">Nucleus</location>
    </subcellularLocation>
</comment>
<feature type="domain" description="C2H2-type" evidence="15">
    <location>
        <begin position="331"/>
        <end position="360"/>
    </location>
</feature>
<accession>A0A8D2GFL1</accession>
<evidence type="ECO:0000256" key="13">
    <source>
        <dbReference type="PROSITE-ProRule" id="PRU00042"/>
    </source>
</evidence>
<dbReference type="FunFam" id="3.30.160.60:FF:000543">
    <property type="entry name" value="Zinc finger protein 384 like"/>
    <property type="match status" value="1"/>
</dbReference>
<dbReference type="Pfam" id="PF00096">
    <property type="entry name" value="zf-C2H2"/>
    <property type="match status" value="6"/>
</dbReference>
<dbReference type="InterPro" id="IPR036236">
    <property type="entry name" value="Znf_C2H2_sf"/>
</dbReference>
<comment type="similarity">
    <text evidence="11">Belongs to the ZXD family.</text>
</comment>
<dbReference type="FunFam" id="3.30.160.60:FF:000499">
    <property type="entry name" value="ZXD family zinc finger C"/>
    <property type="match status" value="1"/>
</dbReference>
<dbReference type="AlphaFoldDB" id="A0A8D2GFL1"/>
<feature type="compositionally biased region" description="Gly residues" evidence="14">
    <location>
        <begin position="13"/>
        <end position="25"/>
    </location>
</feature>
<evidence type="ECO:0000259" key="15">
    <source>
        <dbReference type="PROSITE" id="PS50157"/>
    </source>
</evidence>
<keyword evidence="8" id="KW-0804">Transcription</keyword>
<reference evidence="16" key="1">
    <citation type="submission" date="2018-05" db="EMBL/GenBank/DDBJ databases">
        <title>Whole genome of Theropithecus gelada.</title>
        <authorList>
            <person name="Chiou K.L."/>
            <person name="Snyder-Mackler N."/>
        </authorList>
    </citation>
    <scope>NUCLEOTIDE SEQUENCE [LARGE SCALE GENOMIC DNA]</scope>
</reference>